<comment type="similarity">
    <text evidence="2">Belongs to the Nudix hydrolase family.</text>
</comment>
<keyword evidence="9" id="KW-0234">DNA repair</keyword>
<dbReference type="FunFam" id="3.90.79.10:FF:000014">
    <property type="entry name" value="8-oxo-dGTP diphosphatase MutT"/>
    <property type="match status" value="1"/>
</dbReference>
<dbReference type="PRINTS" id="PR00502">
    <property type="entry name" value="NUDIXFAMILY"/>
</dbReference>
<protein>
    <recommendedName>
        <fullName evidence="13">8-oxo-dGTP diphosphatase</fullName>
        <ecNumber evidence="12">3.6.1.55</ecNumber>
    </recommendedName>
    <alternativeName>
        <fullName evidence="16">7,8-dihydro-8-oxoguanine-triphosphatase</fullName>
    </alternativeName>
    <alternativeName>
        <fullName evidence="15">Mutator protein MutT</fullName>
    </alternativeName>
    <alternativeName>
        <fullName evidence="14">dGTP pyrophosphohydrolase</fullName>
    </alternativeName>
</protein>
<evidence type="ECO:0000256" key="12">
    <source>
        <dbReference type="ARBA" id="ARBA00038905"/>
    </source>
</evidence>
<keyword evidence="6" id="KW-0227">DNA damage</keyword>
<name>A0A2X4Y181_9GAMM</name>
<dbReference type="InterPro" id="IPR000086">
    <property type="entry name" value="NUDIX_hydrolase_dom"/>
</dbReference>
<dbReference type="GO" id="GO:0046872">
    <property type="term" value="F:metal ion binding"/>
    <property type="evidence" value="ECO:0007669"/>
    <property type="project" value="UniProtKB-KW"/>
</dbReference>
<comment type="cofactor">
    <cofactor evidence="1 18">
        <name>Mg(2+)</name>
        <dbReference type="ChEBI" id="CHEBI:18420"/>
    </cofactor>
</comment>
<dbReference type="InterPro" id="IPR029119">
    <property type="entry name" value="MutY_C"/>
</dbReference>
<evidence type="ECO:0000256" key="5">
    <source>
        <dbReference type="ARBA" id="ARBA00022723"/>
    </source>
</evidence>
<dbReference type="GO" id="GO:0006260">
    <property type="term" value="P:DNA replication"/>
    <property type="evidence" value="ECO:0007669"/>
    <property type="project" value="UniProtKB-KW"/>
</dbReference>
<dbReference type="NCBIfam" id="NF008044">
    <property type="entry name" value="PRK10776.1"/>
    <property type="match status" value="1"/>
</dbReference>
<dbReference type="EMBL" id="LS483470">
    <property type="protein sequence ID" value="SQI42504.1"/>
    <property type="molecule type" value="Genomic_DNA"/>
</dbReference>
<evidence type="ECO:0000259" key="19">
    <source>
        <dbReference type="PROSITE" id="PS51462"/>
    </source>
</evidence>
<feature type="binding site" evidence="17">
    <location>
        <position position="123"/>
    </location>
    <ligand>
        <name>8-oxo-dGTP</name>
        <dbReference type="ChEBI" id="CHEBI:77896"/>
    </ligand>
</feature>
<evidence type="ECO:0000256" key="14">
    <source>
        <dbReference type="ARBA" id="ARBA00041592"/>
    </source>
</evidence>
<evidence type="ECO:0000313" key="21">
    <source>
        <dbReference type="Proteomes" id="UP000249005"/>
    </source>
</evidence>
<dbReference type="PROSITE" id="PS51462">
    <property type="entry name" value="NUDIX"/>
    <property type="match status" value="1"/>
</dbReference>
<evidence type="ECO:0000256" key="6">
    <source>
        <dbReference type="ARBA" id="ARBA00022763"/>
    </source>
</evidence>
<evidence type="ECO:0000256" key="10">
    <source>
        <dbReference type="ARBA" id="ARBA00035861"/>
    </source>
</evidence>
<dbReference type="GO" id="GO:0035539">
    <property type="term" value="F:8-oxo-7,8-dihydrodeoxyguanosine triphosphate pyrophosphatase activity"/>
    <property type="evidence" value="ECO:0007669"/>
    <property type="project" value="UniProtKB-EC"/>
</dbReference>
<evidence type="ECO:0000256" key="17">
    <source>
        <dbReference type="PIRSR" id="PIRSR603561-1"/>
    </source>
</evidence>
<dbReference type="PANTHER" id="PTHR47707:SF1">
    <property type="entry name" value="NUDIX HYDROLASE FAMILY PROTEIN"/>
    <property type="match status" value="1"/>
</dbReference>
<reference evidence="20 21" key="1">
    <citation type="submission" date="2018-06" db="EMBL/GenBank/DDBJ databases">
        <authorList>
            <consortium name="Pathogen Informatics"/>
            <person name="Doyle S."/>
        </authorList>
    </citation>
    <scope>NUCLEOTIDE SEQUENCE [LARGE SCALE GENOMIC DNA]</scope>
    <source>
        <strain evidence="20 21">NCTC12151</strain>
    </source>
</reference>
<evidence type="ECO:0000256" key="18">
    <source>
        <dbReference type="PIRSR" id="PIRSR603561-2"/>
    </source>
</evidence>
<evidence type="ECO:0000256" key="16">
    <source>
        <dbReference type="ARBA" id="ARBA00042798"/>
    </source>
</evidence>
<comment type="catalytic activity">
    <reaction evidence="11">
        <text>8-oxo-GTP + H2O = 8-oxo-GMP + diphosphate + H(+)</text>
        <dbReference type="Rhea" id="RHEA:67616"/>
        <dbReference type="ChEBI" id="CHEBI:15377"/>
        <dbReference type="ChEBI" id="CHEBI:15378"/>
        <dbReference type="ChEBI" id="CHEBI:33019"/>
        <dbReference type="ChEBI" id="CHEBI:143553"/>
        <dbReference type="ChEBI" id="CHEBI:145694"/>
    </reaction>
</comment>
<evidence type="ECO:0000256" key="8">
    <source>
        <dbReference type="ARBA" id="ARBA00022842"/>
    </source>
</evidence>
<dbReference type="GO" id="GO:0006281">
    <property type="term" value="P:DNA repair"/>
    <property type="evidence" value="ECO:0007669"/>
    <property type="project" value="UniProtKB-KW"/>
</dbReference>
<evidence type="ECO:0000256" key="1">
    <source>
        <dbReference type="ARBA" id="ARBA00001946"/>
    </source>
</evidence>
<evidence type="ECO:0000256" key="3">
    <source>
        <dbReference type="ARBA" id="ARBA00022457"/>
    </source>
</evidence>
<evidence type="ECO:0000256" key="13">
    <source>
        <dbReference type="ARBA" id="ARBA00040794"/>
    </source>
</evidence>
<keyword evidence="5 18" id="KW-0479">Metal-binding</keyword>
<keyword evidence="7 20" id="KW-0378">Hydrolase</keyword>
<dbReference type="InterPro" id="IPR020476">
    <property type="entry name" value="Nudix_hydrolase"/>
</dbReference>
<keyword evidence="8 18" id="KW-0460">Magnesium</keyword>
<dbReference type="RefSeq" id="WP_111741027.1">
    <property type="nucleotide sequence ID" value="NZ_LR698987.1"/>
</dbReference>
<dbReference type="SUPFAM" id="SSF55811">
    <property type="entry name" value="Nudix"/>
    <property type="match status" value="1"/>
</dbReference>
<feature type="binding site" evidence="17">
    <location>
        <position position="25"/>
    </location>
    <ligand>
        <name>8-oxo-dGTP</name>
        <dbReference type="ChEBI" id="CHEBI:77896"/>
    </ligand>
</feature>
<evidence type="ECO:0000256" key="2">
    <source>
        <dbReference type="ARBA" id="ARBA00005582"/>
    </source>
</evidence>
<dbReference type="CDD" id="cd03425">
    <property type="entry name" value="NUDIX_MutT_NudA_like"/>
    <property type="match status" value="1"/>
</dbReference>
<evidence type="ECO:0000256" key="9">
    <source>
        <dbReference type="ARBA" id="ARBA00023204"/>
    </source>
</evidence>
<dbReference type="PRINTS" id="PR01401">
    <property type="entry name" value="MUTATORMUTT"/>
</dbReference>
<feature type="binding site" evidence="17">
    <location>
        <begin position="36"/>
        <end position="39"/>
    </location>
    <ligand>
        <name>8-oxo-dGTP</name>
        <dbReference type="ChEBI" id="CHEBI:77896"/>
    </ligand>
</feature>
<proteinExistence type="inferred from homology"/>
<dbReference type="Pfam" id="PF14815">
    <property type="entry name" value="NUDIX_4"/>
    <property type="match status" value="1"/>
</dbReference>
<feature type="binding site" evidence="18">
    <location>
        <position position="61"/>
    </location>
    <ligand>
        <name>Mg(2+)</name>
        <dbReference type="ChEBI" id="CHEBI:18420"/>
    </ligand>
</feature>
<feature type="binding site" evidence="18">
    <location>
        <position position="39"/>
    </location>
    <ligand>
        <name>Mg(2+)</name>
        <dbReference type="ChEBI" id="CHEBI:18420"/>
    </ligand>
</feature>
<comment type="catalytic activity">
    <reaction evidence="10">
        <text>8-oxo-dGTP + H2O = 8-oxo-dGMP + diphosphate + H(+)</text>
        <dbReference type="Rhea" id="RHEA:31575"/>
        <dbReference type="ChEBI" id="CHEBI:15377"/>
        <dbReference type="ChEBI" id="CHEBI:15378"/>
        <dbReference type="ChEBI" id="CHEBI:33019"/>
        <dbReference type="ChEBI" id="CHEBI:63224"/>
        <dbReference type="ChEBI" id="CHEBI:77896"/>
        <dbReference type="EC" id="3.6.1.55"/>
    </reaction>
</comment>
<dbReference type="InterPro" id="IPR003561">
    <property type="entry name" value="Mutator_MutT"/>
</dbReference>
<keyword evidence="21" id="KW-1185">Reference proteome</keyword>
<dbReference type="PANTHER" id="PTHR47707">
    <property type="entry name" value="8-OXO-DGTP DIPHOSPHATASE"/>
    <property type="match status" value="1"/>
</dbReference>
<dbReference type="InterPro" id="IPR047127">
    <property type="entry name" value="MutT-like"/>
</dbReference>
<organism evidence="20 21">
    <name type="scientific">Leminorella richardii</name>
    <dbReference type="NCBI Taxonomy" id="158841"/>
    <lineage>
        <taxon>Bacteria</taxon>
        <taxon>Pseudomonadati</taxon>
        <taxon>Pseudomonadota</taxon>
        <taxon>Gammaproteobacteria</taxon>
        <taxon>Enterobacterales</taxon>
        <taxon>Budviciaceae</taxon>
        <taxon>Leminorella</taxon>
    </lineage>
</organism>
<dbReference type="OrthoDB" id="9810648at2"/>
<keyword evidence="3" id="KW-0515">Mutator protein</keyword>
<evidence type="ECO:0000256" key="11">
    <source>
        <dbReference type="ARBA" id="ARBA00036904"/>
    </source>
</evidence>
<evidence type="ECO:0000256" key="15">
    <source>
        <dbReference type="ARBA" id="ARBA00041979"/>
    </source>
</evidence>
<dbReference type="GO" id="GO:0044716">
    <property type="term" value="F:8-oxo-GDP phosphatase activity"/>
    <property type="evidence" value="ECO:0007669"/>
    <property type="project" value="TreeGrafter"/>
</dbReference>
<dbReference type="GO" id="GO:0008413">
    <property type="term" value="F:8-oxo-7,8-dihydroguanosine triphosphate pyrophosphatase activity"/>
    <property type="evidence" value="ECO:0007669"/>
    <property type="project" value="InterPro"/>
</dbReference>
<dbReference type="Gene3D" id="3.90.79.10">
    <property type="entry name" value="Nucleoside Triphosphate Pyrophosphohydrolase"/>
    <property type="match status" value="1"/>
</dbReference>
<dbReference type="KEGG" id="lri:NCTC12151_02602"/>
<evidence type="ECO:0000256" key="7">
    <source>
        <dbReference type="ARBA" id="ARBA00022801"/>
    </source>
</evidence>
<feature type="binding site" evidence="17">
    <location>
        <position position="30"/>
    </location>
    <ligand>
        <name>8-oxo-dGTP</name>
        <dbReference type="ChEBI" id="CHEBI:77896"/>
    </ligand>
</feature>
<dbReference type="EC" id="3.6.1.55" evidence="12"/>
<dbReference type="AlphaFoldDB" id="A0A2X4Y181"/>
<dbReference type="NCBIfam" id="TIGR00586">
    <property type="entry name" value="mutt"/>
    <property type="match status" value="1"/>
</dbReference>
<gene>
    <name evidence="20" type="primary">mutT_2</name>
    <name evidence="20" type="ORF">NCTC12151_02602</name>
</gene>
<evidence type="ECO:0000313" key="20">
    <source>
        <dbReference type="EMBL" id="SQI42504.1"/>
    </source>
</evidence>
<sequence>MEKKRIDIAVGAIVNAEGLIFITRRQKGSHLAGFWEFPGGKVETTKGESAEQALSRELLEEVGIHVDEPELLRVLEYDYPDRNLTLHFFIVERWEGIPESQEEQESRWLPIESLTADEFPEANRPIVEDLKLRYCA</sequence>
<dbReference type="InterPro" id="IPR015797">
    <property type="entry name" value="NUDIX_hydrolase-like_dom_sf"/>
</dbReference>
<accession>A0A2X4Y181</accession>
<feature type="domain" description="Nudix hydrolase" evidence="19">
    <location>
        <begin position="4"/>
        <end position="132"/>
    </location>
</feature>
<dbReference type="Proteomes" id="UP000249005">
    <property type="component" value="Chromosome 1"/>
</dbReference>
<keyword evidence="4" id="KW-0235">DNA replication</keyword>
<dbReference type="GO" id="GO:0044715">
    <property type="term" value="F:8-oxo-dGDP phosphatase activity"/>
    <property type="evidence" value="ECO:0007669"/>
    <property type="project" value="TreeGrafter"/>
</dbReference>
<evidence type="ECO:0000256" key="4">
    <source>
        <dbReference type="ARBA" id="ARBA00022705"/>
    </source>
</evidence>